<organism evidence="1 2">
    <name type="scientific">Peptostreptococcus anaerobius</name>
    <dbReference type="NCBI Taxonomy" id="1261"/>
    <lineage>
        <taxon>Bacteria</taxon>
        <taxon>Bacillati</taxon>
        <taxon>Bacillota</taxon>
        <taxon>Clostridia</taxon>
        <taxon>Peptostreptococcales</taxon>
        <taxon>Peptostreptococcaceae</taxon>
        <taxon>Peptostreptococcus</taxon>
    </lineage>
</organism>
<sequence length="358" mass="40030">MRNEQRLFIDIHVVQTLPPSNINRDDTGAPKTAQFGGVKRARVSSQSWKRAIRMYFQNNGDRVDFGVRTHSIVDYVAKKIIEKDSSISYEESMKKSEKVINDVITKTTKDMKLKALFFLGDFQANMLADAIIKGVNDKKQLKEILKNNPSIDIALFGRMVADDPSLNEDASSQVAHAISTHAIQNEFDFYTAVDDLHSDDNAGAGMLGNIEFNSSTLYRYANIAVHELSKQLDNKEAVINTVKLFIEAFSNSLPTGKVNTFANQTIPNAIIVTVRDDRPINMVGAFEEPIRSNGGFASKSIEKLAEEMKKSEKFVKKPIKSLYVSMEQISSMNDVSEEAGCLHDLLEEIANELDKKLI</sequence>
<name>A0A379CEZ0_9FIRM</name>
<protein>
    <submittedName>
        <fullName evidence="1">CRISPR-associated protein Cas7/Cse4/CasC, subtype I-E/ECOLI</fullName>
    </submittedName>
</protein>
<dbReference type="Proteomes" id="UP000255101">
    <property type="component" value="Unassembled WGS sequence"/>
</dbReference>
<proteinExistence type="predicted"/>
<gene>
    <name evidence="1" type="ORF">NCTC11460_00161</name>
</gene>
<reference evidence="1 2" key="1">
    <citation type="submission" date="2018-06" db="EMBL/GenBank/DDBJ databases">
        <authorList>
            <consortium name="Pathogen Informatics"/>
            <person name="Doyle S."/>
        </authorList>
    </citation>
    <scope>NUCLEOTIDE SEQUENCE [LARGE SCALE GENOMIC DNA]</scope>
    <source>
        <strain evidence="1 2">NCTC11460</strain>
    </source>
</reference>
<dbReference type="AlphaFoldDB" id="A0A379CEZ0"/>
<dbReference type="InterPro" id="IPR010148">
    <property type="entry name" value="CRISPR-assoc_prot_CT1975"/>
</dbReference>
<dbReference type="EMBL" id="UGTB01000004">
    <property type="protein sequence ID" value="SUB60265.1"/>
    <property type="molecule type" value="Genomic_DNA"/>
</dbReference>
<dbReference type="Pfam" id="PF09344">
    <property type="entry name" value="Cas_CT1975"/>
    <property type="match status" value="1"/>
</dbReference>
<accession>A0A379CEZ0</accession>
<dbReference type="RefSeq" id="WP_004167285.1">
    <property type="nucleotide sequence ID" value="NZ_FOVA01000014.1"/>
</dbReference>
<dbReference type="NCBIfam" id="TIGR01869">
    <property type="entry name" value="casC_Cse4"/>
    <property type="match status" value="1"/>
</dbReference>
<evidence type="ECO:0000313" key="2">
    <source>
        <dbReference type="Proteomes" id="UP000255101"/>
    </source>
</evidence>
<evidence type="ECO:0000313" key="1">
    <source>
        <dbReference type="EMBL" id="SUB60265.1"/>
    </source>
</evidence>